<dbReference type="Proteomes" id="UP000256650">
    <property type="component" value="Unassembled WGS sequence"/>
</dbReference>
<evidence type="ECO:0000313" key="2">
    <source>
        <dbReference type="EMBL" id="RDU61445.1"/>
    </source>
</evidence>
<evidence type="ECO:0000313" key="3">
    <source>
        <dbReference type="Proteomes" id="UP000256650"/>
    </source>
</evidence>
<comment type="caution">
    <text evidence="2">The sequence shown here is derived from an EMBL/GenBank/DDBJ whole genome shotgun (WGS) entry which is preliminary data.</text>
</comment>
<feature type="chain" id="PRO_5017723253" evidence="1">
    <location>
        <begin position="21"/>
        <end position="180"/>
    </location>
</feature>
<protein>
    <submittedName>
        <fullName evidence="2">Uncharacterized protein</fullName>
    </submittedName>
</protein>
<evidence type="ECO:0000256" key="1">
    <source>
        <dbReference type="SAM" id="SignalP"/>
    </source>
</evidence>
<keyword evidence="1" id="KW-0732">Signal</keyword>
<name>A0A3D8I8W0_9HELI</name>
<accession>A0A3D8I8W0</accession>
<reference evidence="2 3" key="1">
    <citation type="submission" date="2018-04" db="EMBL/GenBank/DDBJ databases">
        <title>Novel Campyloabacter and Helicobacter Species and Strains.</title>
        <authorList>
            <person name="Mannion A.J."/>
            <person name="Shen Z."/>
            <person name="Fox J.G."/>
        </authorList>
    </citation>
    <scope>NUCLEOTIDE SEQUENCE [LARGE SCALE GENOMIC DNA]</scope>
    <source>
        <strain evidence="2 3">MIT 99-5101</strain>
    </source>
</reference>
<gene>
    <name evidence="2" type="ORF">CQA43_09295</name>
</gene>
<feature type="signal peptide" evidence="1">
    <location>
        <begin position="1"/>
        <end position="20"/>
    </location>
</feature>
<dbReference type="GeneID" id="82536468"/>
<organism evidence="2 3">
    <name type="scientific">Helicobacter ganmani</name>
    <dbReference type="NCBI Taxonomy" id="60246"/>
    <lineage>
        <taxon>Bacteria</taxon>
        <taxon>Pseudomonadati</taxon>
        <taxon>Campylobacterota</taxon>
        <taxon>Epsilonproteobacteria</taxon>
        <taxon>Campylobacterales</taxon>
        <taxon>Helicobacteraceae</taxon>
        <taxon>Helicobacter</taxon>
    </lineage>
</organism>
<dbReference type="OrthoDB" id="5325292at2"/>
<dbReference type="RefSeq" id="WP_115552317.1">
    <property type="nucleotide sequence ID" value="NZ_CAPHNE010000185.1"/>
</dbReference>
<dbReference type="EMBL" id="NXLS01000020">
    <property type="protein sequence ID" value="RDU61445.1"/>
    <property type="molecule type" value="Genomic_DNA"/>
</dbReference>
<dbReference type="AlphaFoldDB" id="A0A3D8I8W0"/>
<sequence length="180" mass="19925">MKKLILGALLSLGISSTLFAEVDFIALATNGEFNEQSAGVKVLNEEEMSKVVGGATISPKTILNSYGVTNNSGTKISYTAYYKLIPERANELLPLNVDTGSGEYIPAVSATFNFLTNKVSIEIIGVSQYNPVYTRSADSYYANRLLTENNKRLYNQAENFIRQDKTSYRSMGANFNLKYR</sequence>
<proteinExistence type="predicted"/>
<keyword evidence="3" id="KW-1185">Reference proteome</keyword>